<keyword evidence="3 4" id="KW-1278">Translocase</keyword>
<reference evidence="8 9" key="1">
    <citation type="submission" date="2018-05" db="EMBL/GenBank/DDBJ databases">
        <title>Mucilaginibacter hurinus sp. nov., isolated from briquette warehouse soil.</title>
        <authorList>
            <person name="Choi L."/>
        </authorList>
    </citation>
    <scope>NUCLEOTIDE SEQUENCE [LARGE SCALE GENOMIC DNA]</scope>
    <source>
        <strain evidence="8 9">ZR32</strain>
    </source>
</reference>
<dbReference type="EC" id="7.1.1.-" evidence="3"/>
<evidence type="ECO:0000256" key="2">
    <source>
        <dbReference type="ARBA" id="ARBA00022448"/>
    </source>
</evidence>
<protein>
    <recommendedName>
        <fullName evidence="3">NADH-quinone oxidoreductase subunit C</fullName>
        <ecNumber evidence="3">7.1.1.-</ecNumber>
    </recommendedName>
    <alternativeName>
        <fullName evidence="3">NADH dehydrogenase I subunit C</fullName>
    </alternativeName>
    <alternativeName>
        <fullName evidence="3">NDH-1 subunit C</fullName>
    </alternativeName>
</protein>
<dbReference type="PROSITE" id="PS00542">
    <property type="entry name" value="COMPLEX1_30K"/>
    <property type="match status" value="1"/>
</dbReference>
<gene>
    <name evidence="3" type="primary">nuoC</name>
    <name evidence="8" type="ORF">DJ568_04690</name>
</gene>
<dbReference type="EMBL" id="QGDC01000002">
    <property type="protein sequence ID" value="RCH56050.1"/>
    <property type="molecule type" value="Genomic_DNA"/>
</dbReference>
<keyword evidence="3 4" id="KW-0520">NAD</keyword>
<dbReference type="GO" id="GO:0005886">
    <property type="term" value="C:plasma membrane"/>
    <property type="evidence" value="ECO:0007669"/>
    <property type="project" value="UniProtKB-SubCell"/>
</dbReference>
<dbReference type="Proteomes" id="UP000253209">
    <property type="component" value="Unassembled WGS sequence"/>
</dbReference>
<proteinExistence type="inferred from homology"/>
<dbReference type="HAMAP" id="MF_01357">
    <property type="entry name" value="NDH1_NuoC"/>
    <property type="match status" value="1"/>
</dbReference>
<comment type="caution">
    <text evidence="8">The sequence shown here is derived from an EMBL/GenBank/DDBJ whole genome shotgun (WGS) entry which is preliminary data.</text>
</comment>
<dbReference type="NCBIfam" id="TIGR01961">
    <property type="entry name" value="NuoC_fam"/>
    <property type="match status" value="1"/>
</dbReference>
<name>A0A367GS14_9SPHI</name>
<dbReference type="InterPro" id="IPR010218">
    <property type="entry name" value="NADH_DH_suC"/>
</dbReference>
<dbReference type="InterPro" id="IPR020396">
    <property type="entry name" value="NADH_UbQ_OxRdtase_CS"/>
</dbReference>
<dbReference type="PANTHER" id="PTHR10884">
    <property type="entry name" value="NADH DEHYDROGENASE UBIQUINONE IRON-SULFUR PROTEIN 3"/>
    <property type="match status" value="1"/>
</dbReference>
<evidence type="ECO:0000313" key="8">
    <source>
        <dbReference type="EMBL" id="RCH56050.1"/>
    </source>
</evidence>
<keyword evidence="3" id="KW-1003">Cell membrane</keyword>
<keyword evidence="9" id="KW-1185">Reference proteome</keyword>
<dbReference type="GO" id="GO:0050136">
    <property type="term" value="F:NADH dehydrogenase (quinone) (non-electrogenic) activity"/>
    <property type="evidence" value="ECO:0007669"/>
    <property type="project" value="UniProtKB-UniRule"/>
</dbReference>
<comment type="similarity">
    <text evidence="1 3 4">Belongs to the complex I 30 kDa subunit family.</text>
</comment>
<evidence type="ECO:0000256" key="1">
    <source>
        <dbReference type="ARBA" id="ARBA00007569"/>
    </source>
</evidence>
<dbReference type="InterPro" id="IPR037232">
    <property type="entry name" value="NADH_quin_OxRdtase_su_C/D-like"/>
</dbReference>
<comment type="subcellular location">
    <subcellularLocation>
        <location evidence="3">Cell membrane</location>
        <topology evidence="3">Peripheral membrane protein</topology>
        <orientation evidence="3">Cytoplasmic side</orientation>
    </subcellularLocation>
</comment>
<dbReference type="RefSeq" id="WP_114004087.1">
    <property type="nucleotide sequence ID" value="NZ_QGDC01000002.1"/>
</dbReference>
<comment type="subunit">
    <text evidence="3">NDH-1 is composed of 14 different subunits. Subunits NuoB, C, D, E, F, and G constitute the peripheral sector of the complex.</text>
</comment>
<organism evidence="8 9">
    <name type="scientific">Mucilaginibacter hurinus</name>
    <dbReference type="NCBI Taxonomy" id="2201324"/>
    <lineage>
        <taxon>Bacteria</taxon>
        <taxon>Pseudomonadati</taxon>
        <taxon>Bacteroidota</taxon>
        <taxon>Sphingobacteriia</taxon>
        <taxon>Sphingobacteriales</taxon>
        <taxon>Sphingobacteriaceae</taxon>
        <taxon>Mucilaginibacter</taxon>
    </lineage>
</organism>
<dbReference type="SUPFAM" id="SSF143243">
    <property type="entry name" value="Nqo5-like"/>
    <property type="match status" value="1"/>
</dbReference>
<dbReference type="GO" id="GO:0048038">
    <property type="term" value="F:quinone binding"/>
    <property type="evidence" value="ECO:0007669"/>
    <property type="project" value="UniProtKB-KW"/>
</dbReference>
<dbReference type="InterPro" id="IPR001268">
    <property type="entry name" value="NADH_UbQ_OxRdtase_30kDa_su"/>
</dbReference>
<dbReference type="PANTHER" id="PTHR10884:SF14">
    <property type="entry name" value="NADH DEHYDROGENASE [UBIQUINONE] IRON-SULFUR PROTEIN 3, MITOCHONDRIAL"/>
    <property type="match status" value="1"/>
</dbReference>
<keyword evidence="3 5" id="KW-0874">Quinone</keyword>
<comment type="catalytic activity">
    <reaction evidence="3 5">
        <text>a quinone + NADH + 5 H(+)(in) = a quinol + NAD(+) + 4 H(+)(out)</text>
        <dbReference type="Rhea" id="RHEA:57888"/>
        <dbReference type="ChEBI" id="CHEBI:15378"/>
        <dbReference type="ChEBI" id="CHEBI:24646"/>
        <dbReference type="ChEBI" id="CHEBI:57540"/>
        <dbReference type="ChEBI" id="CHEBI:57945"/>
        <dbReference type="ChEBI" id="CHEBI:132124"/>
    </reaction>
</comment>
<dbReference type="Pfam" id="PF00329">
    <property type="entry name" value="Complex1_30kDa"/>
    <property type="match status" value="1"/>
</dbReference>
<evidence type="ECO:0000256" key="5">
    <source>
        <dbReference type="RuleBase" id="RU003582"/>
    </source>
</evidence>
<evidence type="ECO:0000256" key="6">
    <source>
        <dbReference type="SAM" id="MobiDB-lite"/>
    </source>
</evidence>
<dbReference type="OrthoDB" id="9803286at2"/>
<feature type="region of interest" description="Disordered" evidence="6">
    <location>
        <begin position="171"/>
        <end position="196"/>
    </location>
</feature>
<dbReference type="AlphaFoldDB" id="A0A367GS14"/>
<evidence type="ECO:0000256" key="3">
    <source>
        <dbReference type="HAMAP-Rule" id="MF_01357"/>
    </source>
</evidence>
<evidence type="ECO:0000256" key="4">
    <source>
        <dbReference type="RuleBase" id="RU003456"/>
    </source>
</evidence>
<dbReference type="GO" id="GO:0008137">
    <property type="term" value="F:NADH dehydrogenase (ubiquinone) activity"/>
    <property type="evidence" value="ECO:0007669"/>
    <property type="project" value="InterPro"/>
</dbReference>
<comment type="function">
    <text evidence="3">NDH-1 shuttles electrons from NADH, via FMN and iron-sulfur (Fe-S) centers, to quinones in the respiratory chain. The immediate electron acceptor for the enzyme in this species is believed to be a menaquinone. Couples the redox reaction to proton translocation (for every two electrons transferred, four hydrogen ions are translocated across the cytoplasmic membrane), and thus conserves the redox energy in a proton gradient.</text>
</comment>
<accession>A0A367GS14</accession>
<evidence type="ECO:0000259" key="7">
    <source>
        <dbReference type="Pfam" id="PF00329"/>
    </source>
</evidence>
<sequence>MSFDDIKQLLTDKFGDEVIVGEERTGLQPALVIAPGHIADVCLELRDNPKTYFDFLSCLSGVDYGVDEARFGVVYHLTSIPYNLQLTLKISTINSREETNLPSFPSVSGIYRTADWHEREAYDLVGIFFEGHPDLRRILLPDDWEGYPLRRDYETAAYYKGIYIDFEPKPGDENTLAQGEKVQHEKMGIGNGPEGA</sequence>
<keyword evidence="3" id="KW-0472">Membrane</keyword>
<feature type="domain" description="NADH:ubiquinone oxidoreductase 30kDa subunit" evidence="7">
    <location>
        <begin position="32"/>
        <end position="158"/>
    </location>
</feature>
<evidence type="ECO:0000313" key="9">
    <source>
        <dbReference type="Proteomes" id="UP000253209"/>
    </source>
</evidence>
<keyword evidence="2 3" id="KW-0813">Transport</keyword>
<dbReference type="Gene3D" id="3.30.460.80">
    <property type="entry name" value="NADH:ubiquinone oxidoreductase, 30kDa subunit"/>
    <property type="match status" value="1"/>
</dbReference>